<dbReference type="InterPro" id="IPR021225">
    <property type="entry name" value="Tlde1_dom"/>
</dbReference>
<evidence type="ECO:0000313" key="2">
    <source>
        <dbReference type="EMBL" id="KJV37356.1"/>
    </source>
</evidence>
<gene>
    <name evidence="2" type="ORF">VI08_00665</name>
</gene>
<dbReference type="RefSeq" id="WP_045827595.1">
    <property type="nucleotide sequence ID" value="NZ_JZRB01000001.1"/>
</dbReference>
<accession>A0A0F3L1T3</accession>
<proteinExistence type="predicted"/>
<evidence type="ECO:0000259" key="1">
    <source>
        <dbReference type="Pfam" id="PF10908"/>
    </source>
</evidence>
<dbReference type="AlphaFoldDB" id="A0A0F3L1T3"/>
<evidence type="ECO:0000313" key="3">
    <source>
        <dbReference type="Proteomes" id="UP000033651"/>
    </source>
</evidence>
<organism evidence="2 3">
    <name type="scientific">Luteibacter yeojuensis</name>
    <dbReference type="NCBI Taxonomy" id="345309"/>
    <lineage>
        <taxon>Bacteria</taxon>
        <taxon>Pseudomonadati</taxon>
        <taxon>Pseudomonadota</taxon>
        <taxon>Gammaproteobacteria</taxon>
        <taxon>Lysobacterales</taxon>
        <taxon>Rhodanobacteraceae</taxon>
        <taxon>Luteibacter</taxon>
    </lineage>
</organism>
<reference evidence="2 3" key="1">
    <citation type="submission" date="2015-03" db="EMBL/GenBank/DDBJ databases">
        <title>Draft genome sequence of Luteibacter yeojuensis strain SU11.</title>
        <authorList>
            <person name="Sulaiman J."/>
            <person name="Priya K."/>
            <person name="Chan K.-G."/>
        </authorList>
    </citation>
    <scope>NUCLEOTIDE SEQUENCE [LARGE SCALE GENOMIC DNA]</scope>
    <source>
        <strain evidence="2 3">SU11</strain>
    </source>
</reference>
<comment type="caution">
    <text evidence="2">The sequence shown here is derived from an EMBL/GenBank/DDBJ whole genome shotgun (WGS) entry which is preliminary data.</text>
</comment>
<dbReference type="EMBL" id="JZRB01000001">
    <property type="protein sequence ID" value="KJV37356.1"/>
    <property type="molecule type" value="Genomic_DNA"/>
</dbReference>
<dbReference type="PATRIC" id="fig|345309.4.peg.136"/>
<sequence>MLTCRFRLNDLPISAISLGASHYPAFSGEDQHVNSQLHQCMPNGPIPKGTYYIVDRESGGRLGSLRDKVTKAEWWFALYADDIKIDDEVFCDRVLRGKLRLHPAGWSGRSAGCVTLPFMHDFLQLRQVLLSQTMVEVPCSDMRAYGQLIVS</sequence>
<keyword evidence="3" id="KW-1185">Reference proteome</keyword>
<name>A0A0F3L1T3_9GAMM</name>
<feature type="domain" description="Tlde1" evidence="1">
    <location>
        <begin position="23"/>
        <end position="139"/>
    </location>
</feature>
<dbReference type="OrthoDB" id="6490254at2"/>
<dbReference type="Proteomes" id="UP000033651">
    <property type="component" value="Unassembled WGS sequence"/>
</dbReference>
<protein>
    <recommendedName>
        <fullName evidence="1">Tlde1 domain-containing protein</fullName>
    </recommendedName>
</protein>
<dbReference type="Pfam" id="PF10908">
    <property type="entry name" value="Tlde1_dom"/>
    <property type="match status" value="1"/>
</dbReference>